<keyword evidence="6 8" id="KW-0472">Membrane</keyword>
<name>A0AAN9UF66_9PEZI</name>
<dbReference type="InterPro" id="IPR036259">
    <property type="entry name" value="MFS_trans_sf"/>
</dbReference>
<dbReference type="PROSITE" id="PS50850">
    <property type="entry name" value="MFS"/>
    <property type="match status" value="1"/>
</dbReference>
<sequence length="432" mass="45798">MSQTASSQLRDESEPLLTSRRASNGVDNGVAVQRPRQEASDGSSASDTTILSPARTTTTGLLFKVPAAMFSFVVLGLFVATTGVVIPHLEAHYHLSDLGVSFVFLVWPVGYLVAAYLNGLIHLKLGQRGIAGIGPICHIVCTAVVALHPPFPVFVIAMAVGAVGSGLLDGSLCAWAGGLKMANTVQGLLHGPFSIGAAAAPFLMSTMFSAGHTPWLEDASRYREDKHDQLARDAAVDTAAIFKHRVTWVCAAYYLAYVGTEYSISGWIVVFMTRVRHASPYLASISSSFFWIAMAAGRFVLGYVTDKVGIRVANIIYLLGAIAAGILFSFVEVSVVSVIMIAVVGFCFGPLFPSGLVMVTRLLPKDLHVAGVSFVASVGQIGGALLPFGLGALAQALGIQVFQMVIFAQLVVTLLLWISFPRLPPATTLPEE</sequence>
<keyword evidence="3" id="KW-0813">Transport</keyword>
<comment type="subcellular location">
    <subcellularLocation>
        <location evidence="1">Endomembrane system</location>
        <topology evidence="1">Multi-pass membrane protein</topology>
    </subcellularLocation>
</comment>
<evidence type="ECO:0000256" key="5">
    <source>
        <dbReference type="ARBA" id="ARBA00022989"/>
    </source>
</evidence>
<dbReference type="PANTHER" id="PTHR23514:SF3">
    <property type="entry name" value="BYPASS OF STOP CODON PROTEIN 6"/>
    <property type="match status" value="1"/>
</dbReference>
<keyword evidence="4 8" id="KW-0812">Transmembrane</keyword>
<feature type="transmembrane region" description="Helical" evidence="8">
    <location>
        <begin position="153"/>
        <end position="176"/>
    </location>
</feature>
<evidence type="ECO:0000259" key="9">
    <source>
        <dbReference type="PROSITE" id="PS50850"/>
    </source>
</evidence>
<evidence type="ECO:0000313" key="10">
    <source>
        <dbReference type="EMBL" id="KAK7747174.1"/>
    </source>
</evidence>
<feature type="transmembrane region" description="Helical" evidence="8">
    <location>
        <begin position="401"/>
        <end position="420"/>
    </location>
</feature>
<comment type="similarity">
    <text evidence="2">Belongs to the major facilitator superfamily.</text>
</comment>
<evidence type="ECO:0000256" key="6">
    <source>
        <dbReference type="ARBA" id="ARBA00023136"/>
    </source>
</evidence>
<evidence type="ECO:0000256" key="4">
    <source>
        <dbReference type="ARBA" id="ARBA00022692"/>
    </source>
</evidence>
<dbReference type="AlphaFoldDB" id="A0AAN9UF66"/>
<dbReference type="InterPro" id="IPR020846">
    <property type="entry name" value="MFS_dom"/>
</dbReference>
<protein>
    <recommendedName>
        <fullName evidence="9">Major facilitator superfamily (MFS) profile domain-containing protein</fullName>
    </recommendedName>
</protein>
<organism evidence="10 11">
    <name type="scientific">Diatrype stigma</name>
    <dbReference type="NCBI Taxonomy" id="117547"/>
    <lineage>
        <taxon>Eukaryota</taxon>
        <taxon>Fungi</taxon>
        <taxon>Dikarya</taxon>
        <taxon>Ascomycota</taxon>
        <taxon>Pezizomycotina</taxon>
        <taxon>Sordariomycetes</taxon>
        <taxon>Xylariomycetidae</taxon>
        <taxon>Xylariales</taxon>
        <taxon>Diatrypaceae</taxon>
        <taxon>Diatrype</taxon>
    </lineage>
</organism>
<dbReference type="GO" id="GO:0022857">
    <property type="term" value="F:transmembrane transporter activity"/>
    <property type="evidence" value="ECO:0007669"/>
    <property type="project" value="InterPro"/>
</dbReference>
<comment type="caution">
    <text evidence="10">The sequence shown here is derived from an EMBL/GenBank/DDBJ whole genome shotgun (WGS) entry which is preliminary data.</text>
</comment>
<dbReference type="FunFam" id="1.20.1250.20:FF:000286">
    <property type="entry name" value="MFS efflux transporter"/>
    <property type="match status" value="1"/>
</dbReference>
<dbReference type="InterPro" id="IPR011701">
    <property type="entry name" value="MFS"/>
</dbReference>
<feature type="transmembrane region" description="Helical" evidence="8">
    <location>
        <begin position="282"/>
        <end position="304"/>
    </location>
</feature>
<keyword evidence="5 8" id="KW-1133">Transmembrane helix</keyword>
<dbReference type="InterPro" id="IPR051788">
    <property type="entry name" value="MFS_Transporter"/>
</dbReference>
<dbReference type="EMBL" id="JAKJXP020000092">
    <property type="protein sequence ID" value="KAK7747174.1"/>
    <property type="molecule type" value="Genomic_DNA"/>
</dbReference>
<proteinExistence type="inferred from homology"/>
<dbReference type="Proteomes" id="UP001320420">
    <property type="component" value="Unassembled WGS sequence"/>
</dbReference>
<feature type="transmembrane region" description="Helical" evidence="8">
    <location>
        <begin position="61"/>
        <end position="86"/>
    </location>
</feature>
<accession>A0AAN9UF66</accession>
<feature type="transmembrane region" description="Helical" evidence="8">
    <location>
        <begin position="369"/>
        <end position="394"/>
    </location>
</feature>
<reference evidence="10 11" key="1">
    <citation type="submission" date="2024-02" db="EMBL/GenBank/DDBJ databases">
        <title>De novo assembly and annotation of 12 fungi associated with fruit tree decline syndrome in Ontario, Canada.</title>
        <authorList>
            <person name="Sulman M."/>
            <person name="Ellouze W."/>
            <person name="Ilyukhin E."/>
        </authorList>
    </citation>
    <scope>NUCLEOTIDE SEQUENCE [LARGE SCALE GENOMIC DNA]</scope>
    <source>
        <strain evidence="10 11">M11/M66-122</strain>
    </source>
</reference>
<evidence type="ECO:0000256" key="2">
    <source>
        <dbReference type="ARBA" id="ARBA00008335"/>
    </source>
</evidence>
<evidence type="ECO:0000256" key="8">
    <source>
        <dbReference type="SAM" id="Phobius"/>
    </source>
</evidence>
<feature type="transmembrane region" description="Helical" evidence="8">
    <location>
        <begin position="310"/>
        <end position="331"/>
    </location>
</feature>
<feature type="domain" description="Major facilitator superfamily (MFS) profile" evidence="9">
    <location>
        <begin position="247"/>
        <end position="432"/>
    </location>
</feature>
<dbReference type="GO" id="GO:0012505">
    <property type="term" value="C:endomembrane system"/>
    <property type="evidence" value="ECO:0007669"/>
    <property type="project" value="UniProtKB-SubCell"/>
</dbReference>
<dbReference type="Pfam" id="PF07690">
    <property type="entry name" value="MFS_1"/>
    <property type="match status" value="1"/>
</dbReference>
<feature type="transmembrane region" description="Helical" evidence="8">
    <location>
        <begin position="251"/>
        <end position="270"/>
    </location>
</feature>
<evidence type="ECO:0000313" key="11">
    <source>
        <dbReference type="Proteomes" id="UP001320420"/>
    </source>
</evidence>
<keyword evidence="11" id="KW-1185">Reference proteome</keyword>
<feature type="region of interest" description="Disordered" evidence="7">
    <location>
        <begin position="1"/>
        <end position="50"/>
    </location>
</feature>
<feature type="transmembrane region" description="Helical" evidence="8">
    <location>
        <begin position="338"/>
        <end position="363"/>
    </location>
</feature>
<feature type="compositionally biased region" description="Polar residues" evidence="7">
    <location>
        <begin position="40"/>
        <end position="50"/>
    </location>
</feature>
<dbReference type="PANTHER" id="PTHR23514">
    <property type="entry name" value="BYPASS OF STOP CODON PROTEIN 6"/>
    <property type="match status" value="1"/>
</dbReference>
<gene>
    <name evidence="10" type="ORF">SLS62_009116</name>
</gene>
<dbReference type="Gene3D" id="1.20.1250.20">
    <property type="entry name" value="MFS general substrate transporter like domains"/>
    <property type="match status" value="2"/>
</dbReference>
<dbReference type="SUPFAM" id="SSF103473">
    <property type="entry name" value="MFS general substrate transporter"/>
    <property type="match status" value="1"/>
</dbReference>
<evidence type="ECO:0000256" key="3">
    <source>
        <dbReference type="ARBA" id="ARBA00022448"/>
    </source>
</evidence>
<feature type="transmembrane region" description="Helical" evidence="8">
    <location>
        <begin position="98"/>
        <end position="117"/>
    </location>
</feature>
<feature type="transmembrane region" description="Helical" evidence="8">
    <location>
        <begin position="129"/>
        <end position="147"/>
    </location>
</feature>
<dbReference type="GO" id="GO:0016020">
    <property type="term" value="C:membrane"/>
    <property type="evidence" value="ECO:0007669"/>
    <property type="project" value="TreeGrafter"/>
</dbReference>
<evidence type="ECO:0000256" key="1">
    <source>
        <dbReference type="ARBA" id="ARBA00004127"/>
    </source>
</evidence>
<evidence type="ECO:0000256" key="7">
    <source>
        <dbReference type="SAM" id="MobiDB-lite"/>
    </source>
</evidence>